<keyword evidence="3" id="KW-1185">Reference proteome</keyword>
<sequence length="102" mass="11088">MLSTCVELNKPEFESLTVKTQEQEGKGGVKEGWDGSGGGSMPSFPFMPELMDIKSTGRNRLKYAEFLARGVRLSLSRSPGTGFRISRQASGTSCDGNYFANI</sequence>
<feature type="compositionally biased region" description="Basic and acidic residues" evidence="1">
    <location>
        <begin position="21"/>
        <end position="33"/>
    </location>
</feature>
<accession>A0AAE0Z2N8</accession>
<dbReference type="Proteomes" id="UP001283361">
    <property type="component" value="Unassembled WGS sequence"/>
</dbReference>
<gene>
    <name evidence="2" type="ORF">RRG08_032815</name>
</gene>
<reference evidence="2" key="1">
    <citation type="journal article" date="2023" name="G3 (Bethesda)">
        <title>A reference genome for the long-term kleptoplast-retaining sea slug Elysia crispata morphotype clarki.</title>
        <authorList>
            <person name="Eastman K.E."/>
            <person name="Pendleton A.L."/>
            <person name="Shaikh M.A."/>
            <person name="Suttiyut T."/>
            <person name="Ogas R."/>
            <person name="Tomko P."/>
            <person name="Gavelis G."/>
            <person name="Widhalm J.R."/>
            <person name="Wisecaver J.H."/>
        </authorList>
    </citation>
    <scope>NUCLEOTIDE SEQUENCE</scope>
    <source>
        <strain evidence="2">ECLA1</strain>
    </source>
</reference>
<dbReference type="AlphaFoldDB" id="A0AAE0Z2N8"/>
<protein>
    <submittedName>
        <fullName evidence="2">Uncharacterized protein</fullName>
    </submittedName>
</protein>
<evidence type="ECO:0000256" key="1">
    <source>
        <dbReference type="SAM" id="MobiDB-lite"/>
    </source>
</evidence>
<feature type="region of interest" description="Disordered" evidence="1">
    <location>
        <begin position="19"/>
        <end position="45"/>
    </location>
</feature>
<evidence type="ECO:0000313" key="3">
    <source>
        <dbReference type="Proteomes" id="UP001283361"/>
    </source>
</evidence>
<evidence type="ECO:0000313" key="2">
    <source>
        <dbReference type="EMBL" id="KAK3761500.1"/>
    </source>
</evidence>
<comment type="caution">
    <text evidence="2">The sequence shown here is derived from an EMBL/GenBank/DDBJ whole genome shotgun (WGS) entry which is preliminary data.</text>
</comment>
<proteinExistence type="predicted"/>
<organism evidence="2 3">
    <name type="scientific">Elysia crispata</name>
    <name type="common">lettuce slug</name>
    <dbReference type="NCBI Taxonomy" id="231223"/>
    <lineage>
        <taxon>Eukaryota</taxon>
        <taxon>Metazoa</taxon>
        <taxon>Spiralia</taxon>
        <taxon>Lophotrochozoa</taxon>
        <taxon>Mollusca</taxon>
        <taxon>Gastropoda</taxon>
        <taxon>Heterobranchia</taxon>
        <taxon>Euthyneura</taxon>
        <taxon>Panpulmonata</taxon>
        <taxon>Sacoglossa</taxon>
        <taxon>Placobranchoidea</taxon>
        <taxon>Plakobranchidae</taxon>
        <taxon>Elysia</taxon>
    </lineage>
</organism>
<name>A0AAE0Z2N8_9GAST</name>
<dbReference type="EMBL" id="JAWDGP010004878">
    <property type="protein sequence ID" value="KAK3761500.1"/>
    <property type="molecule type" value="Genomic_DNA"/>
</dbReference>